<dbReference type="InterPro" id="IPR050369">
    <property type="entry name" value="RBOH/FRE"/>
</dbReference>
<evidence type="ECO:0000256" key="13">
    <source>
        <dbReference type="ARBA" id="ARBA00023027"/>
    </source>
</evidence>
<dbReference type="PANTHER" id="PTHR11972">
    <property type="entry name" value="NADPH OXIDASE"/>
    <property type="match status" value="1"/>
</dbReference>
<comment type="cofactor">
    <cofactor evidence="1">
        <name>FAD</name>
        <dbReference type="ChEBI" id="CHEBI:57692"/>
    </cofactor>
</comment>
<evidence type="ECO:0000313" key="20">
    <source>
        <dbReference type="EMBL" id="OMP08094.1"/>
    </source>
</evidence>
<accession>A0A1R3KLZ4</accession>
<reference evidence="21" key="1">
    <citation type="submission" date="2013-09" db="EMBL/GenBank/DDBJ databases">
        <title>Corchorus olitorius genome sequencing.</title>
        <authorList>
            <person name="Alam M."/>
            <person name="Haque M.S."/>
            <person name="Islam M.S."/>
            <person name="Emdad E.M."/>
            <person name="Islam M.M."/>
            <person name="Ahmed B."/>
            <person name="Halim A."/>
            <person name="Hossen Q.M.M."/>
            <person name="Hossain M.Z."/>
            <person name="Ahmed R."/>
            <person name="Khan M.M."/>
            <person name="Islam R."/>
            <person name="Rashid M.M."/>
            <person name="Khan S.A."/>
            <person name="Rahman M.S."/>
            <person name="Alam M."/>
            <person name="Yahiya A.S."/>
            <person name="Khan M.S."/>
            <person name="Azam M.S."/>
            <person name="Haque T."/>
            <person name="Lashkar M.Z.H."/>
            <person name="Akhand A.I."/>
            <person name="Morshed G."/>
            <person name="Roy S."/>
            <person name="Uddin K.S."/>
            <person name="Rabeya T."/>
            <person name="Hossain A.S."/>
            <person name="Chowdhury A."/>
            <person name="Snigdha A.R."/>
            <person name="Mortoza M.S."/>
            <person name="Matin S.A."/>
            <person name="Hoque S.M.E."/>
            <person name="Islam M.K."/>
            <person name="Roy D.K."/>
            <person name="Haider R."/>
            <person name="Moosa M.M."/>
            <person name="Elias S.M."/>
            <person name="Hasan A.M."/>
            <person name="Jahan S."/>
            <person name="Shafiuddin M."/>
            <person name="Mahmood N."/>
            <person name="Shommy N.S."/>
        </authorList>
    </citation>
    <scope>NUCLEOTIDE SEQUENCE [LARGE SCALE GENOMIC DNA]</scope>
    <source>
        <strain evidence="21">cv. O-4</strain>
    </source>
</reference>
<evidence type="ECO:0000256" key="17">
    <source>
        <dbReference type="ARBA" id="ARBA00066905"/>
    </source>
</evidence>
<dbReference type="Pfam" id="PF08030">
    <property type="entry name" value="NAD_binding_6"/>
    <property type="match status" value="1"/>
</dbReference>
<evidence type="ECO:0000256" key="5">
    <source>
        <dbReference type="ARBA" id="ARBA00022617"/>
    </source>
</evidence>
<dbReference type="GO" id="GO:0046872">
    <property type="term" value="F:metal ion binding"/>
    <property type="evidence" value="ECO:0007669"/>
    <property type="project" value="UniProtKB-KW"/>
</dbReference>
<keyword evidence="11" id="KW-0560">Oxidoreductase</keyword>
<evidence type="ECO:0000256" key="3">
    <source>
        <dbReference type="ARBA" id="ARBA00006278"/>
    </source>
</evidence>
<proteinExistence type="inferred from homology"/>
<dbReference type="CDD" id="cd06186">
    <property type="entry name" value="NOX_Duox_like_FAD_NADP"/>
    <property type="match status" value="1"/>
</dbReference>
<dbReference type="PANTHER" id="PTHR11972:SF69">
    <property type="entry name" value="FERRIC REDUCTION OXIDASE 6-RELATED"/>
    <property type="match status" value="1"/>
</dbReference>
<evidence type="ECO:0000256" key="11">
    <source>
        <dbReference type="ARBA" id="ARBA00023002"/>
    </source>
</evidence>
<comment type="subcellular location">
    <subcellularLocation>
        <location evidence="2">Membrane</location>
        <topology evidence="2">Multi-pass membrane protein</topology>
    </subcellularLocation>
</comment>
<feature type="domain" description="Ferric reductase NAD binding" evidence="19">
    <location>
        <begin position="23"/>
        <end position="186"/>
    </location>
</feature>
<comment type="similarity">
    <text evidence="3">Belongs to the ferric reductase (FRE) family.</text>
</comment>
<evidence type="ECO:0000256" key="16">
    <source>
        <dbReference type="ARBA" id="ARBA00050970"/>
    </source>
</evidence>
<dbReference type="GO" id="GO:0005886">
    <property type="term" value="C:plasma membrane"/>
    <property type="evidence" value="ECO:0007669"/>
    <property type="project" value="TreeGrafter"/>
</dbReference>
<dbReference type="InterPro" id="IPR013121">
    <property type="entry name" value="Fe_red_NAD-bd_6"/>
</dbReference>
<evidence type="ECO:0000256" key="12">
    <source>
        <dbReference type="ARBA" id="ARBA00023004"/>
    </source>
</evidence>
<keyword evidence="12" id="KW-0408">Iron</keyword>
<evidence type="ECO:0000256" key="2">
    <source>
        <dbReference type="ARBA" id="ARBA00004141"/>
    </source>
</evidence>
<evidence type="ECO:0000256" key="8">
    <source>
        <dbReference type="ARBA" id="ARBA00022723"/>
    </source>
</evidence>
<keyword evidence="21" id="KW-1185">Reference proteome</keyword>
<dbReference type="AlphaFoldDB" id="A0A1R3KLZ4"/>
<dbReference type="FunFam" id="3.40.50.80:FF:000036">
    <property type="entry name" value="Ferric reduction oxidase 6"/>
    <property type="match status" value="1"/>
</dbReference>
<keyword evidence="4" id="KW-0813">Transport</keyword>
<dbReference type="InterPro" id="IPR039261">
    <property type="entry name" value="FNR_nucleotide-bd"/>
</dbReference>
<evidence type="ECO:0000256" key="7">
    <source>
        <dbReference type="ARBA" id="ARBA00022692"/>
    </source>
</evidence>
<keyword evidence="10 18" id="KW-1133">Transmembrane helix</keyword>
<evidence type="ECO:0000256" key="10">
    <source>
        <dbReference type="ARBA" id="ARBA00022989"/>
    </source>
</evidence>
<sequence>MTKTITASVEGPYGHETPYHLMYENLILVAGGIGISPFLAILSDILHRVRDGKPCLPRNVLVVWAVKKSDELPLLSTIDMESICPFFSDKVNIEFNIFVTRESQPSLASAKDEHEQDDTIKVESDQNGTVSQKTLNQNSLDSSTIIQYGTRPDFKEIYGTVSKKWGSVDVGVIVCGPPTLQSSVAKEIRSHNIVRQRQDAIFHFNSHSFDL</sequence>
<protein>
    <recommendedName>
        <fullName evidence="17">ferric-chelate reductase (NADH)</fullName>
        <ecNumber evidence="17">1.16.1.7</ecNumber>
    </recommendedName>
</protein>
<dbReference type="SUPFAM" id="SSF52343">
    <property type="entry name" value="Ferredoxin reductase-like, C-terminal NADP-linked domain"/>
    <property type="match status" value="1"/>
</dbReference>
<keyword evidence="5" id="KW-0349">Heme</keyword>
<evidence type="ECO:0000256" key="15">
    <source>
        <dbReference type="ARBA" id="ARBA00023136"/>
    </source>
</evidence>
<keyword evidence="9" id="KW-0274">FAD</keyword>
<name>A0A1R3KLZ4_9ROSI</name>
<evidence type="ECO:0000256" key="6">
    <source>
        <dbReference type="ARBA" id="ARBA00022630"/>
    </source>
</evidence>
<evidence type="ECO:0000256" key="1">
    <source>
        <dbReference type="ARBA" id="ARBA00001974"/>
    </source>
</evidence>
<evidence type="ECO:0000313" key="21">
    <source>
        <dbReference type="Proteomes" id="UP000187203"/>
    </source>
</evidence>
<evidence type="ECO:0000256" key="18">
    <source>
        <dbReference type="SAM" id="Phobius"/>
    </source>
</evidence>
<keyword evidence="14" id="KW-0406">Ion transport</keyword>
<gene>
    <name evidence="20" type="ORF">COLO4_06790</name>
</gene>
<evidence type="ECO:0000256" key="14">
    <source>
        <dbReference type="ARBA" id="ARBA00023065"/>
    </source>
</evidence>
<dbReference type="GO" id="GO:0140618">
    <property type="term" value="F:ferric-chelate reductase (NADH) activity"/>
    <property type="evidence" value="ECO:0007669"/>
    <property type="project" value="UniProtKB-EC"/>
</dbReference>
<dbReference type="STRING" id="93759.A0A1R3KLZ4"/>
<dbReference type="OrthoDB" id="1734137at2759"/>
<evidence type="ECO:0000256" key="4">
    <source>
        <dbReference type="ARBA" id="ARBA00022448"/>
    </source>
</evidence>
<evidence type="ECO:0000256" key="9">
    <source>
        <dbReference type="ARBA" id="ARBA00022827"/>
    </source>
</evidence>
<comment type="caution">
    <text evidence="20">The sequence shown here is derived from an EMBL/GenBank/DDBJ whole genome shotgun (WGS) entry which is preliminary data.</text>
</comment>
<dbReference type="Proteomes" id="UP000187203">
    <property type="component" value="Unassembled WGS sequence"/>
</dbReference>
<dbReference type="EC" id="1.16.1.7" evidence="17"/>
<keyword evidence="15 18" id="KW-0472">Membrane</keyword>
<feature type="transmembrane region" description="Helical" evidence="18">
    <location>
        <begin position="26"/>
        <end position="46"/>
    </location>
</feature>
<evidence type="ECO:0000259" key="19">
    <source>
        <dbReference type="Pfam" id="PF08030"/>
    </source>
</evidence>
<organism evidence="20 21">
    <name type="scientific">Corchorus olitorius</name>
    <dbReference type="NCBI Taxonomy" id="93759"/>
    <lineage>
        <taxon>Eukaryota</taxon>
        <taxon>Viridiplantae</taxon>
        <taxon>Streptophyta</taxon>
        <taxon>Embryophyta</taxon>
        <taxon>Tracheophyta</taxon>
        <taxon>Spermatophyta</taxon>
        <taxon>Magnoliopsida</taxon>
        <taxon>eudicotyledons</taxon>
        <taxon>Gunneridae</taxon>
        <taxon>Pentapetalae</taxon>
        <taxon>rosids</taxon>
        <taxon>malvids</taxon>
        <taxon>Malvales</taxon>
        <taxon>Malvaceae</taxon>
        <taxon>Grewioideae</taxon>
        <taxon>Apeibeae</taxon>
        <taxon>Corchorus</taxon>
    </lineage>
</organism>
<comment type="catalytic activity">
    <reaction evidence="16">
        <text>2 a Fe(II)-siderophore + NAD(+) + H(+) = 2 a Fe(III)-siderophore + NADH</text>
        <dbReference type="Rhea" id="RHEA:15061"/>
        <dbReference type="Rhea" id="RHEA-COMP:11342"/>
        <dbReference type="Rhea" id="RHEA-COMP:11344"/>
        <dbReference type="ChEBI" id="CHEBI:15378"/>
        <dbReference type="ChEBI" id="CHEBI:29033"/>
        <dbReference type="ChEBI" id="CHEBI:29034"/>
        <dbReference type="ChEBI" id="CHEBI:57540"/>
        <dbReference type="ChEBI" id="CHEBI:57945"/>
        <dbReference type="EC" id="1.16.1.7"/>
    </reaction>
</comment>
<dbReference type="GO" id="GO:0006811">
    <property type="term" value="P:monoatomic ion transport"/>
    <property type="evidence" value="ECO:0007669"/>
    <property type="project" value="UniProtKB-KW"/>
</dbReference>
<keyword evidence="13" id="KW-0520">NAD</keyword>
<dbReference type="EMBL" id="AWUE01012905">
    <property type="protein sequence ID" value="OMP08094.1"/>
    <property type="molecule type" value="Genomic_DNA"/>
</dbReference>
<dbReference type="Gene3D" id="3.40.50.80">
    <property type="entry name" value="Nucleotide-binding domain of ferredoxin-NADP reductase (FNR) module"/>
    <property type="match status" value="1"/>
</dbReference>
<keyword evidence="8" id="KW-0479">Metal-binding</keyword>
<keyword evidence="6" id="KW-0285">Flavoprotein</keyword>
<keyword evidence="7 18" id="KW-0812">Transmembrane</keyword>